<dbReference type="OrthoDB" id="26719at2759"/>
<comment type="similarity">
    <text evidence="1">Belongs to the P-Pant transferase superfamily. AcpS family.</text>
</comment>
<name>A0A1W0W9B0_HYPEX</name>
<dbReference type="Pfam" id="PF01648">
    <property type="entry name" value="ACPS"/>
    <property type="match status" value="1"/>
</dbReference>
<dbReference type="EMBL" id="MTYJ01000162">
    <property type="protein sequence ID" value="OQV11763.1"/>
    <property type="molecule type" value="Genomic_DNA"/>
</dbReference>
<reference evidence="12" key="1">
    <citation type="submission" date="2017-01" db="EMBL/GenBank/DDBJ databases">
        <title>Comparative genomics of anhydrobiosis in the tardigrade Hypsibius dujardini.</title>
        <authorList>
            <person name="Yoshida Y."/>
            <person name="Koutsovoulos G."/>
            <person name="Laetsch D."/>
            <person name="Stevens L."/>
            <person name="Kumar S."/>
            <person name="Horikawa D."/>
            <person name="Ishino K."/>
            <person name="Komine S."/>
            <person name="Tomita M."/>
            <person name="Blaxter M."/>
            <person name="Arakawa K."/>
        </authorList>
    </citation>
    <scope>NUCLEOTIDE SEQUENCE [LARGE SCALE GENOMIC DNA]</scope>
    <source>
        <strain evidence="12">Z151</strain>
    </source>
</reference>
<evidence type="ECO:0000256" key="3">
    <source>
        <dbReference type="ARBA" id="ARBA00016301"/>
    </source>
</evidence>
<protein>
    <recommendedName>
        <fullName evidence="3">L-aminoadipate-semialdehyde dehydrogenase-phosphopantetheinyl transferase</fullName>
        <ecNumber evidence="2">2.7.8.7</ecNumber>
    </recommendedName>
    <alternativeName>
        <fullName evidence="5">4'-phosphopantetheinyl transferase</fullName>
    </alternativeName>
    <alternativeName>
        <fullName evidence="6">Alpha-aminoadipic semialdehyde dehydrogenase-phosphopantetheinyl transferase</fullName>
    </alternativeName>
</protein>
<keyword evidence="4 11" id="KW-0808">Transferase</keyword>
<accession>A0A1W0W9B0</accession>
<organism evidence="11 12">
    <name type="scientific">Hypsibius exemplaris</name>
    <name type="common">Freshwater tardigrade</name>
    <dbReference type="NCBI Taxonomy" id="2072580"/>
    <lineage>
        <taxon>Eukaryota</taxon>
        <taxon>Metazoa</taxon>
        <taxon>Ecdysozoa</taxon>
        <taxon>Tardigrada</taxon>
        <taxon>Eutardigrada</taxon>
        <taxon>Parachela</taxon>
        <taxon>Hypsibioidea</taxon>
        <taxon>Hypsibiidae</taxon>
        <taxon>Hypsibius</taxon>
    </lineage>
</organism>
<evidence type="ECO:0000313" key="11">
    <source>
        <dbReference type="EMBL" id="OQV11763.1"/>
    </source>
</evidence>
<dbReference type="GO" id="GO:0008897">
    <property type="term" value="F:holo-[acyl-carrier-protein] synthase activity"/>
    <property type="evidence" value="ECO:0007669"/>
    <property type="project" value="UniProtKB-EC"/>
</dbReference>
<evidence type="ECO:0000256" key="2">
    <source>
        <dbReference type="ARBA" id="ARBA00013172"/>
    </source>
</evidence>
<evidence type="ECO:0000256" key="6">
    <source>
        <dbReference type="ARBA" id="ARBA00033443"/>
    </source>
</evidence>
<dbReference type="GO" id="GO:0019878">
    <property type="term" value="P:lysine biosynthetic process via aminoadipic acid"/>
    <property type="evidence" value="ECO:0007669"/>
    <property type="project" value="TreeGrafter"/>
</dbReference>
<dbReference type="PANTHER" id="PTHR12215:SF10">
    <property type="entry name" value="L-AMINOADIPATE-SEMIALDEHYDE DEHYDROGENASE-PHOSPHOPANTETHEINYL TRANSFERASE"/>
    <property type="match status" value="1"/>
</dbReference>
<evidence type="ECO:0000256" key="8">
    <source>
        <dbReference type="ARBA" id="ARBA00048794"/>
    </source>
</evidence>
<keyword evidence="12" id="KW-1185">Reference proteome</keyword>
<evidence type="ECO:0000256" key="5">
    <source>
        <dbReference type="ARBA" id="ARBA00030484"/>
    </source>
</evidence>
<sequence length="291" mass="33003">MSSSSVGAAEWSRSARFALNFTHWNPSAEEWSECCSRVELEEITRIQRFVYKKDAKAALAGRLILRHFLTDVLQVKNSSLVFGRGEKGKPFLQSPPQSEHVWDFNLSHSGDFVVLGAEQDALIGIDIMKTDFPRGKNLADYFKLMSSQFSSREWNLIRAPANDTDKLRNFYRLWCLKESYVKALGVGIGYNVSRLDFDLPDKTLVSPESCRHISLSIDSTIQPHWSFTEFVVDEHHVGAVAVQAQAQLTQRERTPEMVFLTMDEIVAKLEPLAESDPELGARFCSKLERPS</sequence>
<dbReference type="GO" id="GO:0005829">
    <property type="term" value="C:cytosol"/>
    <property type="evidence" value="ECO:0007669"/>
    <property type="project" value="TreeGrafter"/>
</dbReference>
<feature type="domain" description="4'-phosphopantetheinyl transferase" evidence="9">
    <location>
        <begin position="123"/>
        <end position="237"/>
    </location>
</feature>
<dbReference type="InterPro" id="IPR008278">
    <property type="entry name" value="4-PPantetheinyl_Trfase_dom"/>
</dbReference>
<dbReference type="FunFam" id="3.90.470.20:FF:000003">
    <property type="entry name" value="L-aminoadipate-semialdehyde dehydrogenase-phosphopantetheinyl transferase"/>
    <property type="match status" value="1"/>
</dbReference>
<evidence type="ECO:0000313" key="12">
    <source>
        <dbReference type="Proteomes" id="UP000192578"/>
    </source>
</evidence>
<dbReference type="Proteomes" id="UP000192578">
    <property type="component" value="Unassembled WGS sequence"/>
</dbReference>
<dbReference type="GO" id="GO:0000287">
    <property type="term" value="F:magnesium ion binding"/>
    <property type="evidence" value="ECO:0007669"/>
    <property type="project" value="InterPro"/>
</dbReference>
<comment type="catalytic activity">
    <reaction evidence="8">
        <text>apo-[ACP] + acetyl-CoA = acetyl-[ACP] + adenosine 3',5'-bisphosphate + H(+)</text>
        <dbReference type="Rhea" id="RHEA:46564"/>
        <dbReference type="Rhea" id="RHEA-COMP:9621"/>
        <dbReference type="Rhea" id="RHEA-COMP:9690"/>
        <dbReference type="ChEBI" id="CHEBI:15378"/>
        <dbReference type="ChEBI" id="CHEBI:29999"/>
        <dbReference type="ChEBI" id="CHEBI:57288"/>
        <dbReference type="ChEBI" id="CHEBI:58343"/>
        <dbReference type="ChEBI" id="CHEBI:78446"/>
    </reaction>
    <physiologicalReaction direction="left-to-right" evidence="8">
        <dbReference type="Rhea" id="RHEA:46565"/>
    </physiologicalReaction>
</comment>
<dbReference type="InterPro" id="IPR037143">
    <property type="entry name" value="4-PPantetheinyl_Trfase_dom_sf"/>
</dbReference>
<dbReference type="InterPro" id="IPR055066">
    <property type="entry name" value="AASDHPPT_N"/>
</dbReference>
<evidence type="ECO:0000259" key="10">
    <source>
        <dbReference type="Pfam" id="PF22624"/>
    </source>
</evidence>
<dbReference type="EC" id="2.7.8.7" evidence="2"/>
<dbReference type="Gene3D" id="3.90.470.20">
    <property type="entry name" value="4'-phosphopantetheinyl transferase domain"/>
    <property type="match status" value="2"/>
</dbReference>
<comment type="caution">
    <text evidence="11">The sequence shown here is derived from an EMBL/GenBank/DDBJ whole genome shotgun (WGS) entry which is preliminary data.</text>
</comment>
<evidence type="ECO:0000259" key="9">
    <source>
        <dbReference type="Pfam" id="PF01648"/>
    </source>
</evidence>
<evidence type="ECO:0000256" key="1">
    <source>
        <dbReference type="ARBA" id="ARBA00006195"/>
    </source>
</evidence>
<dbReference type="Pfam" id="PF22624">
    <property type="entry name" value="AASDHPPT_N"/>
    <property type="match status" value="1"/>
</dbReference>
<proteinExistence type="inferred from homology"/>
<evidence type="ECO:0000256" key="7">
    <source>
        <dbReference type="ARBA" id="ARBA00048641"/>
    </source>
</evidence>
<evidence type="ECO:0000256" key="4">
    <source>
        <dbReference type="ARBA" id="ARBA00022679"/>
    </source>
</evidence>
<comment type="catalytic activity">
    <reaction evidence="7">
        <text>apo-[ACP] + CoA = holo-[ACP] + adenosine 3',5'-bisphosphate + H(+)</text>
        <dbReference type="Rhea" id="RHEA:12068"/>
        <dbReference type="Rhea" id="RHEA-COMP:9685"/>
        <dbReference type="Rhea" id="RHEA-COMP:9690"/>
        <dbReference type="ChEBI" id="CHEBI:15378"/>
        <dbReference type="ChEBI" id="CHEBI:29999"/>
        <dbReference type="ChEBI" id="CHEBI:57287"/>
        <dbReference type="ChEBI" id="CHEBI:58343"/>
        <dbReference type="ChEBI" id="CHEBI:64479"/>
        <dbReference type="EC" id="2.7.8.7"/>
    </reaction>
    <physiologicalReaction direction="left-to-right" evidence="7">
        <dbReference type="Rhea" id="RHEA:12069"/>
    </physiologicalReaction>
</comment>
<gene>
    <name evidence="11" type="ORF">BV898_13958</name>
</gene>
<dbReference type="SUPFAM" id="SSF56214">
    <property type="entry name" value="4'-phosphopantetheinyl transferase"/>
    <property type="match status" value="2"/>
</dbReference>
<dbReference type="AlphaFoldDB" id="A0A1W0W9B0"/>
<dbReference type="InterPro" id="IPR050559">
    <property type="entry name" value="P-Pant_transferase_sf"/>
</dbReference>
<feature type="domain" description="4'-phosphopantetheinyl transferase N-terminal" evidence="10">
    <location>
        <begin position="23"/>
        <end position="119"/>
    </location>
</feature>
<dbReference type="PANTHER" id="PTHR12215">
    <property type="entry name" value="PHOSPHOPANTETHEINE TRANSFERASE"/>
    <property type="match status" value="1"/>
</dbReference>